<evidence type="ECO:0000256" key="2">
    <source>
        <dbReference type="ARBA" id="ARBA00022837"/>
    </source>
</evidence>
<evidence type="ECO:0000256" key="4">
    <source>
        <dbReference type="SAM" id="Phobius"/>
    </source>
</evidence>
<keyword evidence="2" id="KW-0106">Calcium</keyword>
<dbReference type="InParanoid" id="G0NWG4"/>
<feature type="region of interest" description="Disordered" evidence="3">
    <location>
        <begin position="1"/>
        <end position="95"/>
    </location>
</feature>
<dbReference type="SUPFAM" id="SSF49562">
    <property type="entry name" value="C2 domain (Calcium/lipid-binding domain, CaLB)"/>
    <property type="match status" value="3"/>
</dbReference>
<dbReference type="OMA" id="DCGPTLE"/>
<evidence type="ECO:0000256" key="1">
    <source>
        <dbReference type="ARBA" id="ARBA00022723"/>
    </source>
</evidence>
<keyword evidence="1" id="KW-0479">Metal-binding</keyword>
<dbReference type="SMART" id="SM00239">
    <property type="entry name" value="C2"/>
    <property type="match status" value="3"/>
</dbReference>
<keyword evidence="4" id="KW-0472">Membrane</keyword>
<proteinExistence type="predicted"/>
<feature type="transmembrane region" description="Helical" evidence="4">
    <location>
        <begin position="736"/>
        <end position="765"/>
    </location>
</feature>
<dbReference type="CDD" id="cd08377">
    <property type="entry name" value="C2C_MCTP_PRT"/>
    <property type="match status" value="1"/>
</dbReference>
<dbReference type="PANTHER" id="PTHR45911:SF4">
    <property type="entry name" value="MULTIPLE C2 AND TRANSMEMBRANE DOMAIN-CONTAINING PROTEIN"/>
    <property type="match status" value="1"/>
</dbReference>
<name>G0NWG4_CAEBE</name>
<feature type="region of interest" description="Disordered" evidence="3">
    <location>
        <begin position="672"/>
        <end position="699"/>
    </location>
</feature>
<dbReference type="PRINTS" id="PR00360">
    <property type="entry name" value="C2DOMAIN"/>
</dbReference>
<evidence type="ECO:0000256" key="3">
    <source>
        <dbReference type="SAM" id="MobiDB-lite"/>
    </source>
</evidence>
<dbReference type="HOGENOM" id="CLU_011170_0_2_1"/>
<dbReference type="GO" id="GO:0046928">
    <property type="term" value="P:regulation of neurotransmitter secretion"/>
    <property type="evidence" value="ECO:0007669"/>
    <property type="project" value="TreeGrafter"/>
</dbReference>
<evidence type="ECO:0000313" key="7">
    <source>
        <dbReference type="Proteomes" id="UP000008068"/>
    </source>
</evidence>
<dbReference type="FunCoup" id="G0NWG4">
    <property type="interactions" value="1745"/>
</dbReference>
<organism evidence="7">
    <name type="scientific">Caenorhabditis brenneri</name>
    <name type="common">Nematode worm</name>
    <dbReference type="NCBI Taxonomy" id="135651"/>
    <lineage>
        <taxon>Eukaryota</taxon>
        <taxon>Metazoa</taxon>
        <taxon>Ecdysozoa</taxon>
        <taxon>Nematoda</taxon>
        <taxon>Chromadorea</taxon>
        <taxon>Rhabditida</taxon>
        <taxon>Rhabditina</taxon>
        <taxon>Rhabditomorpha</taxon>
        <taxon>Rhabditoidea</taxon>
        <taxon>Rhabditidae</taxon>
        <taxon>Peloderinae</taxon>
        <taxon>Caenorhabditis</taxon>
    </lineage>
</organism>
<dbReference type="EMBL" id="GL379964">
    <property type="protein sequence ID" value="EGT38792.1"/>
    <property type="molecule type" value="Genomic_DNA"/>
</dbReference>
<dbReference type="OrthoDB" id="5973539at2759"/>
<sequence>MPCLQLIRRQKKKKKKKKISEGENEENNEEEVMKGGRNEGEGEENEEEEQVESSSIGCSPLTRRRRKSAAVGTSTTEKSHQTHHHSHHSPRKSPGFRFRRIFDTFTFTRSLKPQYSVEHHNDEEESDETTQKCAGAEGGELDVVTLLLDVRLKNGEDLPVKDASGSSDPYVKFRYKENIVYKSGTIFKNLNPSWDEEFQMIVDDVTCPIRLEVFDFDRFCTDDFMGAAEVDLSQVKWCTSTEFRVDLLDEVNQPAGKVSVSITITPMTQSEVQQFHQKATKGVLCTSEKKKEQRAPAGQDWAKLVNIVLVEGKGIRIDERCPDAFCKFKLGQEKYKSKVCSNADPKWIEQFDLHVFDMADQMLQMACIDRNTNGIIGRVEIDLSSVPLDETLQHWYHLDNAPDDAQVLLLITVSGSDGAGETIETDDFNYNDIRNMRIQRYDITNSLNEISDIGTLTVKLFCAEDLVAKDFGGKSDPFAVLELVNTRVQTNTVYKTLSPSWNKIYTFAVKDIHTCLQVTIFDEDPNNRFEFLGRVQIPLKSIRNCEKRWYGLKDEKLKKRVKGEVLLEMDVIWNPVRAAIRTFKPKERKYLSQEQKFKAALFKTYFGEIRDTVKTLAGYKNNVEYLLSWHSRPKSFMAYVIFMLFVYFFEIYFIPIMVLGLFGYNFVKNKTSGDEPNSPKSSIKGQKSEEEDENSGNGIRDTLNSMQENLLSLQHSLHFATQLLQKIKNTFNFTDIWLSTLAVIVLSLAFILLYFVPLRWIILIWGTNKFSKKLRNPNFVDNNELLDFLSRVPSNTELQEQSNARVNRPINL</sequence>
<dbReference type="eggNOG" id="KOG1030">
    <property type="taxonomic scope" value="Eukaryota"/>
</dbReference>
<dbReference type="CDD" id="cd08376">
    <property type="entry name" value="C2B_MCTP_PRT"/>
    <property type="match status" value="1"/>
</dbReference>
<dbReference type="Pfam" id="PF00168">
    <property type="entry name" value="C2"/>
    <property type="match status" value="3"/>
</dbReference>
<feature type="transmembrane region" description="Helical" evidence="4">
    <location>
        <begin position="636"/>
        <end position="662"/>
    </location>
</feature>
<dbReference type="AlphaFoldDB" id="G0NWG4"/>
<dbReference type="PROSITE" id="PS50004">
    <property type="entry name" value="C2"/>
    <property type="match status" value="3"/>
</dbReference>
<dbReference type="FunFam" id="2.60.40.150:FF:000174">
    <property type="entry name" value="Multiple C2 domains, transmembrane 2a"/>
    <property type="match status" value="1"/>
</dbReference>
<feature type="compositionally biased region" description="Basic residues" evidence="3">
    <location>
        <begin position="8"/>
        <end position="18"/>
    </location>
</feature>
<feature type="compositionally biased region" description="Acidic residues" evidence="3">
    <location>
        <begin position="41"/>
        <end position="51"/>
    </location>
</feature>
<protein>
    <recommendedName>
        <fullName evidence="5">C2 domain-containing protein</fullName>
    </recommendedName>
</protein>
<dbReference type="FunFam" id="2.60.40.150:FF:000167">
    <property type="entry name" value="Multiple C2 domains, transmembrane 2a"/>
    <property type="match status" value="1"/>
</dbReference>
<evidence type="ECO:0000313" key="6">
    <source>
        <dbReference type="EMBL" id="EGT38792.1"/>
    </source>
</evidence>
<dbReference type="InterPro" id="IPR035892">
    <property type="entry name" value="C2_domain_sf"/>
</dbReference>
<accession>G0NWG4</accession>
<reference evidence="7" key="1">
    <citation type="submission" date="2011-07" db="EMBL/GenBank/DDBJ databases">
        <authorList>
            <consortium name="Caenorhabditis brenneri Sequencing and Analysis Consortium"/>
            <person name="Wilson R.K."/>
        </authorList>
    </citation>
    <scope>NUCLEOTIDE SEQUENCE [LARGE SCALE GENOMIC DNA]</scope>
    <source>
        <strain evidence="7">PB2801</strain>
    </source>
</reference>
<dbReference type="GO" id="GO:0030672">
    <property type="term" value="C:synaptic vesicle membrane"/>
    <property type="evidence" value="ECO:0007669"/>
    <property type="project" value="TreeGrafter"/>
</dbReference>
<feature type="domain" description="C2" evidence="5">
    <location>
        <begin position="285"/>
        <end position="396"/>
    </location>
</feature>
<feature type="compositionally biased region" description="Basic residues" evidence="3">
    <location>
        <begin position="81"/>
        <end position="91"/>
    </location>
</feature>
<dbReference type="FunFam" id="2.60.40.150:FF:000256">
    <property type="entry name" value="Predicted protein"/>
    <property type="match status" value="1"/>
</dbReference>
<dbReference type="PANTHER" id="PTHR45911">
    <property type="entry name" value="C2 DOMAIN-CONTAINING PROTEIN"/>
    <property type="match status" value="1"/>
</dbReference>
<gene>
    <name evidence="6" type="ORF">CAEBREN_08494</name>
</gene>
<feature type="compositionally biased region" description="Basic and acidic residues" evidence="3">
    <location>
        <begin position="31"/>
        <end position="40"/>
    </location>
</feature>
<feature type="domain" description="C2" evidence="5">
    <location>
        <begin position="437"/>
        <end position="554"/>
    </location>
</feature>
<keyword evidence="4" id="KW-0812">Transmembrane</keyword>
<feature type="compositionally biased region" description="Polar residues" evidence="3">
    <location>
        <begin position="672"/>
        <end position="685"/>
    </location>
</feature>
<dbReference type="STRING" id="135651.G0NWG4"/>
<dbReference type="Proteomes" id="UP000008068">
    <property type="component" value="Unassembled WGS sequence"/>
</dbReference>
<dbReference type="InterPro" id="IPR000008">
    <property type="entry name" value="C2_dom"/>
</dbReference>
<feature type="domain" description="C2" evidence="5">
    <location>
        <begin position="126"/>
        <end position="245"/>
    </location>
</feature>
<keyword evidence="7" id="KW-1185">Reference proteome</keyword>
<dbReference type="CDD" id="cd04042">
    <property type="entry name" value="C2A_MCTP_PRT"/>
    <property type="match status" value="1"/>
</dbReference>
<evidence type="ECO:0000259" key="5">
    <source>
        <dbReference type="PROSITE" id="PS50004"/>
    </source>
</evidence>
<keyword evidence="4" id="KW-1133">Transmembrane helix</keyword>
<dbReference type="Gene3D" id="2.60.40.150">
    <property type="entry name" value="C2 domain"/>
    <property type="match status" value="3"/>
</dbReference>
<dbReference type="GO" id="GO:0005509">
    <property type="term" value="F:calcium ion binding"/>
    <property type="evidence" value="ECO:0007669"/>
    <property type="project" value="TreeGrafter"/>
</dbReference>